<accession>A0A0F7EJK9</accession>
<protein>
    <submittedName>
        <fullName evidence="2">Uncharacterized protein</fullName>
    </submittedName>
</protein>
<feature type="transmembrane region" description="Helical" evidence="1">
    <location>
        <begin position="20"/>
        <end position="41"/>
    </location>
</feature>
<organism evidence="2">
    <name type="scientific">Brevibacillus laterosporus</name>
    <name type="common">Bacillus laterosporus</name>
    <dbReference type="NCBI Taxonomy" id="1465"/>
    <lineage>
        <taxon>Bacteria</taxon>
        <taxon>Bacillati</taxon>
        <taxon>Bacillota</taxon>
        <taxon>Bacilli</taxon>
        <taxon>Bacillales</taxon>
        <taxon>Paenibacillaceae</taxon>
        <taxon>Brevibacillus</taxon>
    </lineage>
</organism>
<keyword evidence="1" id="KW-0472">Membrane</keyword>
<dbReference type="AlphaFoldDB" id="A0A0F7EJK9"/>
<sequence length="87" mass="10475">MSIFITNRIDLLNIQNKNWIIFLYYCNMFLHYKNFIFYILYEILQRYLPTSIPRLGLEKSHLSAVSYEAIRATVHATKILDIEILFQ</sequence>
<evidence type="ECO:0000256" key="1">
    <source>
        <dbReference type="SAM" id="Phobius"/>
    </source>
</evidence>
<proteinExistence type="predicted"/>
<reference evidence="2" key="1">
    <citation type="submission" date="2015-03" db="EMBL/GenBank/DDBJ databases">
        <title>MIGS Cultured Bacterial/Archaeal sample from Brevibacillus laterosporus.</title>
        <authorList>
            <person name="Zeng D."/>
            <person name="Zhu L."/>
            <person name="Dong G."/>
            <person name="Ye W."/>
            <person name="Ren D."/>
            <person name="Wu L."/>
            <person name="Xu J."/>
            <person name="Li G."/>
            <person name="Guo L."/>
        </authorList>
    </citation>
    <scope>NUCLEOTIDE SEQUENCE</scope>
    <source>
        <strain evidence="2">B9</strain>
        <plasmid evidence="2">unnamed2</plasmid>
    </source>
</reference>
<keyword evidence="1" id="KW-0812">Transmembrane</keyword>
<gene>
    <name evidence="2" type="ORF">EX87_21295</name>
</gene>
<keyword evidence="1" id="KW-1133">Transmembrane helix</keyword>
<dbReference type="EMBL" id="CP011076">
    <property type="protein sequence ID" value="AKF96090.1"/>
    <property type="molecule type" value="Genomic_DNA"/>
</dbReference>
<geneLocation type="plasmid" evidence="2">
    <name>unnamed2</name>
</geneLocation>
<evidence type="ECO:0000313" key="2">
    <source>
        <dbReference type="EMBL" id="AKF96090.1"/>
    </source>
</evidence>
<name>A0A0F7EJK9_BRELA</name>
<keyword evidence="2" id="KW-0614">Plasmid</keyword>